<evidence type="ECO:0000256" key="11">
    <source>
        <dbReference type="ARBA" id="ARBA00049339"/>
    </source>
</evidence>
<dbReference type="Pfam" id="PF05746">
    <property type="entry name" value="DALR_1"/>
    <property type="match status" value="1"/>
</dbReference>
<dbReference type="Pfam" id="PF00750">
    <property type="entry name" value="tRNA-synt_1d"/>
    <property type="match status" value="2"/>
</dbReference>
<dbReference type="InterPro" id="IPR001412">
    <property type="entry name" value="aa-tRNA-synth_I_CS"/>
</dbReference>
<comment type="catalytic activity">
    <reaction evidence="11">
        <text>tRNA(Arg) + L-arginine + ATP = L-arginyl-tRNA(Arg) + AMP + diphosphate</text>
        <dbReference type="Rhea" id="RHEA:20301"/>
        <dbReference type="Rhea" id="RHEA-COMP:9658"/>
        <dbReference type="Rhea" id="RHEA-COMP:9673"/>
        <dbReference type="ChEBI" id="CHEBI:30616"/>
        <dbReference type="ChEBI" id="CHEBI:32682"/>
        <dbReference type="ChEBI" id="CHEBI:33019"/>
        <dbReference type="ChEBI" id="CHEBI:78442"/>
        <dbReference type="ChEBI" id="CHEBI:78513"/>
        <dbReference type="ChEBI" id="CHEBI:456215"/>
        <dbReference type="EC" id="6.1.1.19"/>
    </reaction>
</comment>
<dbReference type="InterPro" id="IPR035684">
    <property type="entry name" value="ArgRS_core"/>
</dbReference>
<evidence type="ECO:0000256" key="6">
    <source>
        <dbReference type="ARBA" id="ARBA00022598"/>
    </source>
</evidence>
<dbReference type="SUPFAM" id="SSF55190">
    <property type="entry name" value="Arginyl-tRNA synthetase (ArgRS), N-terminal 'additional' domain"/>
    <property type="match status" value="1"/>
</dbReference>
<dbReference type="InterPro" id="IPR005148">
    <property type="entry name" value="Arg-tRNA-synth_N"/>
</dbReference>
<protein>
    <recommendedName>
        <fullName evidence="4">arginine--tRNA ligase</fullName>
        <ecNumber evidence="4">6.1.1.19</ecNumber>
    </recommendedName>
</protein>
<evidence type="ECO:0000256" key="2">
    <source>
        <dbReference type="ARBA" id="ARBA00005594"/>
    </source>
</evidence>
<keyword evidence="5" id="KW-0963">Cytoplasm</keyword>
<dbReference type="PROSITE" id="PS00178">
    <property type="entry name" value="AA_TRNA_LIGASE_I"/>
    <property type="match status" value="1"/>
</dbReference>
<dbReference type="SMART" id="SM01016">
    <property type="entry name" value="Arg_tRNA_synt_N"/>
    <property type="match status" value="1"/>
</dbReference>
<dbReference type="EMBL" id="CZRL01000094">
    <property type="protein sequence ID" value="CUS53080.1"/>
    <property type="molecule type" value="Genomic_DNA"/>
</dbReference>
<comment type="subcellular location">
    <subcellularLocation>
        <location evidence="1">Cytoplasm</location>
    </subcellularLocation>
</comment>
<dbReference type="GO" id="GO:0004814">
    <property type="term" value="F:arginine-tRNA ligase activity"/>
    <property type="evidence" value="ECO:0007669"/>
    <property type="project" value="UniProtKB-EC"/>
</dbReference>
<dbReference type="GO" id="GO:0005524">
    <property type="term" value="F:ATP binding"/>
    <property type="evidence" value="ECO:0007669"/>
    <property type="project" value="UniProtKB-KW"/>
</dbReference>
<evidence type="ECO:0000256" key="1">
    <source>
        <dbReference type="ARBA" id="ARBA00004496"/>
    </source>
</evidence>
<evidence type="ECO:0000256" key="9">
    <source>
        <dbReference type="ARBA" id="ARBA00022917"/>
    </source>
</evidence>
<keyword evidence="7" id="KW-0547">Nucleotide-binding</keyword>
<dbReference type="PANTHER" id="PTHR11956:SF5">
    <property type="entry name" value="ARGININE--TRNA LIGASE, CYTOPLASMIC"/>
    <property type="match status" value="1"/>
</dbReference>
<organism evidence="14">
    <name type="scientific">hydrothermal vent metagenome</name>
    <dbReference type="NCBI Taxonomy" id="652676"/>
    <lineage>
        <taxon>unclassified sequences</taxon>
        <taxon>metagenomes</taxon>
        <taxon>ecological metagenomes</taxon>
    </lineage>
</organism>
<reference evidence="14" key="1">
    <citation type="submission" date="2015-10" db="EMBL/GenBank/DDBJ databases">
        <authorList>
            <person name="Gilbert D.G."/>
        </authorList>
    </citation>
    <scope>NUCLEOTIDE SEQUENCE</scope>
</reference>
<sequence length="578" mass="64901">MRQELSDLLKISVSALIEEGVISVDVPADVYIERTRQRDHGDFACNIAMILAKSARMKPRDLANLLLSRLPQNTLIDRTEVAGPGFINIFLTHDAFYKLIPVVRKAGDSYGCCDAGEQKRILVEFVSANPTGPLHVGHGRGAAYGDVLVRVLRAAGYDAASEYYINDAGRQMDILAVSVFLRYLELCGEEFEFPDNAYQGDYVFDIAASLHRDLGEDLRQPLNAVTGSLPADGDQLLDTLIVRAKTLLGKERFTQIHDLARDTLVDDIRKDLSQFRVTFDHWFSESTLVTGNAVARAVEKLTKNGLMYEKDGALWLRTTDYGDEKDRVVIRANGNHTYFATDIAYHLDKFERGFDHAINIWGADHHGYIKRVKASIAGLGQEPDALTVLLVQFAVLYRNGEKVSMSTRSGQFVTLRELRQEVGTDAARFFYALRKPEQHMDFDLDLAKSQSSDNPVYYVQYAHARICSVFKQLLEKDIAVDLDDSDFGLLTEERELDLLRELSRYPEVVETAARSYEPHLVAYYVRDLANEFHTYYNAHPFIATDAPLRNARLSLIDATRVVLANALTLLGVSAPSSM</sequence>
<dbReference type="Gene3D" id="3.40.50.620">
    <property type="entry name" value="HUPs"/>
    <property type="match status" value="1"/>
</dbReference>
<keyword evidence="6 14" id="KW-0436">Ligase</keyword>
<evidence type="ECO:0000259" key="12">
    <source>
        <dbReference type="SMART" id="SM00836"/>
    </source>
</evidence>
<comment type="subunit">
    <text evidence="3">Monomer.</text>
</comment>
<dbReference type="PRINTS" id="PR01038">
    <property type="entry name" value="TRNASYNTHARG"/>
</dbReference>
<dbReference type="Gene3D" id="3.30.1360.70">
    <property type="entry name" value="Arginyl tRNA synthetase N-terminal domain"/>
    <property type="match status" value="1"/>
</dbReference>
<dbReference type="SUPFAM" id="SSF52374">
    <property type="entry name" value="Nucleotidylyl transferase"/>
    <property type="match status" value="1"/>
</dbReference>
<dbReference type="GO" id="GO:0005737">
    <property type="term" value="C:cytoplasm"/>
    <property type="evidence" value="ECO:0007669"/>
    <property type="project" value="UniProtKB-SubCell"/>
</dbReference>
<dbReference type="FunFam" id="1.10.730.10:FF:000008">
    <property type="entry name" value="Arginine--tRNA ligase"/>
    <property type="match status" value="1"/>
</dbReference>
<dbReference type="GO" id="GO:0006420">
    <property type="term" value="P:arginyl-tRNA aminoacylation"/>
    <property type="evidence" value="ECO:0007669"/>
    <property type="project" value="InterPro"/>
</dbReference>
<evidence type="ECO:0000256" key="4">
    <source>
        <dbReference type="ARBA" id="ARBA00012837"/>
    </source>
</evidence>
<dbReference type="InterPro" id="IPR014729">
    <property type="entry name" value="Rossmann-like_a/b/a_fold"/>
</dbReference>
<comment type="similarity">
    <text evidence="2">Belongs to the class-I aminoacyl-tRNA synthetase family.</text>
</comment>
<dbReference type="HAMAP" id="MF_00123">
    <property type="entry name" value="Arg_tRNA_synth"/>
    <property type="match status" value="1"/>
</dbReference>
<dbReference type="Pfam" id="PF03485">
    <property type="entry name" value="Arg_tRNA_synt_N"/>
    <property type="match status" value="1"/>
</dbReference>
<dbReference type="PANTHER" id="PTHR11956">
    <property type="entry name" value="ARGINYL-TRNA SYNTHETASE"/>
    <property type="match status" value="1"/>
</dbReference>
<dbReference type="InterPro" id="IPR001278">
    <property type="entry name" value="Arg-tRNA-ligase"/>
</dbReference>
<gene>
    <name evidence="14" type="ORF">MGWOODY_XGa2736</name>
</gene>
<keyword evidence="8" id="KW-0067">ATP-binding</keyword>
<evidence type="ECO:0000256" key="3">
    <source>
        <dbReference type="ARBA" id="ARBA00011245"/>
    </source>
</evidence>
<dbReference type="SMART" id="SM00836">
    <property type="entry name" value="DALR_1"/>
    <property type="match status" value="1"/>
</dbReference>
<evidence type="ECO:0000256" key="10">
    <source>
        <dbReference type="ARBA" id="ARBA00023146"/>
    </source>
</evidence>
<evidence type="ECO:0000256" key="5">
    <source>
        <dbReference type="ARBA" id="ARBA00022490"/>
    </source>
</evidence>
<dbReference type="CDD" id="cd07956">
    <property type="entry name" value="Anticodon_Ia_Arg"/>
    <property type="match status" value="1"/>
</dbReference>
<dbReference type="NCBIfam" id="TIGR00456">
    <property type="entry name" value="argS"/>
    <property type="match status" value="1"/>
</dbReference>
<dbReference type="FunFam" id="3.40.50.620:FF:000062">
    <property type="entry name" value="Arginine--tRNA ligase"/>
    <property type="match status" value="1"/>
</dbReference>
<dbReference type="CDD" id="cd00671">
    <property type="entry name" value="ArgRS_core"/>
    <property type="match status" value="1"/>
</dbReference>
<dbReference type="InterPro" id="IPR009080">
    <property type="entry name" value="tRNAsynth_Ia_anticodon-bd"/>
</dbReference>
<dbReference type="AlphaFoldDB" id="A0A160TVJ4"/>
<keyword evidence="9" id="KW-0648">Protein biosynthesis</keyword>
<name>A0A160TVJ4_9ZZZZ</name>
<dbReference type="SUPFAM" id="SSF47323">
    <property type="entry name" value="Anticodon-binding domain of a subclass of class I aminoacyl-tRNA synthetases"/>
    <property type="match status" value="1"/>
</dbReference>
<dbReference type="InterPro" id="IPR036695">
    <property type="entry name" value="Arg-tRNA-synth_N_sf"/>
</dbReference>
<feature type="domain" description="Arginyl tRNA synthetase N-terminal" evidence="13">
    <location>
        <begin position="3"/>
        <end position="91"/>
    </location>
</feature>
<evidence type="ECO:0000259" key="13">
    <source>
        <dbReference type="SMART" id="SM01016"/>
    </source>
</evidence>
<evidence type="ECO:0000256" key="8">
    <source>
        <dbReference type="ARBA" id="ARBA00022840"/>
    </source>
</evidence>
<feature type="domain" description="DALR anticodon binding" evidence="12">
    <location>
        <begin position="459"/>
        <end position="578"/>
    </location>
</feature>
<evidence type="ECO:0000313" key="14">
    <source>
        <dbReference type="EMBL" id="CUS53080.1"/>
    </source>
</evidence>
<evidence type="ECO:0000256" key="7">
    <source>
        <dbReference type="ARBA" id="ARBA00022741"/>
    </source>
</evidence>
<dbReference type="Gene3D" id="1.10.730.10">
    <property type="entry name" value="Isoleucyl-tRNA Synthetase, Domain 1"/>
    <property type="match status" value="1"/>
</dbReference>
<dbReference type="InterPro" id="IPR008909">
    <property type="entry name" value="DALR_anticod-bd"/>
</dbReference>
<dbReference type="EC" id="6.1.1.19" evidence="4"/>
<accession>A0A160TVJ4</accession>
<keyword evidence="10 14" id="KW-0030">Aminoacyl-tRNA synthetase</keyword>
<proteinExistence type="inferred from homology"/>